<dbReference type="EMBL" id="CM047736">
    <property type="protein sequence ID" value="KAJ0052357.1"/>
    <property type="molecule type" value="Genomic_DNA"/>
</dbReference>
<comment type="caution">
    <text evidence="1">The sequence shown here is derived from an EMBL/GenBank/DDBJ whole genome shotgun (WGS) entry which is preliminary data.</text>
</comment>
<organism evidence="1 2">
    <name type="scientific">Pistacia integerrima</name>
    <dbReference type="NCBI Taxonomy" id="434235"/>
    <lineage>
        <taxon>Eukaryota</taxon>
        <taxon>Viridiplantae</taxon>
        <taxon>Streptophyta</taxon>
        <taxon>Embryophyta</taxon>
        <taxon>Tracheophyta</taxon>
        <taxon>Spermatophyta</taxon>
        <taxon>Magnoliopsida</taxon>
        <taxon>eudicotyledons</taxon>
        <taxon>Gunneridae</taxon>
        <taxon>Pentapetalae</taxon>
        <taxon>rosids</taxon>
        <taxon>malvids</taxon>
        <taxon>Sapindales</taxon>
        <taxon>Anacardiaceae</taxon>
        <taxon>Pistacia</taxon>
    </lineage>
</organism>
<name>A0ACC0ZKW9_9ROSI</name>
<accession>A0ACC0ZKW9</accession>
<dbReference type="Proteomes" id="UP001163603">
    <property type="component" value="Chromosome 1"/>
</dbReference>
<evidence type="ECO:0000313" key="1">
    <source>
        <dbReference type="EMBL" id="KAJ0052357.1"/>
    </source>
</evidence>
<protein>
    <submittedName>
        <fullName evidence="1">Uncharacterized protein</fullName>
    </submittedName>
</protein>
<sequence length="346" mass="39117">MDKGKKPLIQDEEEDFLSVFDDLPQGIMSDLDGTGSAKETPLVGEMDGNEEDFFSKFLTTNFNENSSNMEVNSKAPTPNSGISPVAQPPPNPRLPRLPRAPKLSLQTNPRAQRRSVKAKPYIFRKTMPREELEKLAIHDPKRAKRIITNRQSALRAKERKKLYICMLEHKLSALHSKSTEMASQLTLLETESESLNSENAMLKSRIDMAKQQVHLQDALNDQIKSQILHMKAKLMRPKVAPNYGGAFDNPFPGNTNPAMMNAPLAAQQFPQLQVQHPYQQQQEKSDFQQPNLGQLNYGGHYEQGEPSQPHPQPQQLQQQQQNPQPSYMEQLLAVEKSAPSLSEIYK</sequence>
<reference evidence="2" key="1">
    <citation type="journal article" date="2023" name="G3 (Bethesda)">
        <title>Genome assembly and association tests identify interacting loci associated with vigor, precocity, and sex in interspecific pistachio rootstocks.</title>
        <authorList>
            <person name="Palmer W."/>
            <person name="Jacygrad E."/>
            <person name="Sagayaradj S."/>
            <person name="Cavanaugh K."/>
            <person name="Han R."/>
            <person name="Bertier L."/>
            <person name="Beede B."/>
            <person name="Kafkas S."/>
            <person name="Golino D."/>
            <person name="Preece J."/>
            <person name="Michelmore R."/>
        </authorList>
    </citation>
    <scope>NUCLEOTIDE SEQUENCE [LARGE SCALE GENOMIC DNA]</scope>
</reference>
<keyword evidence="2" id="KW-1185">Reference proteome</keyword>
<proteinExistence type="predicted"/>
<gene>
    <name evidence="1" type="ORF">Pint_03156</name>
</gene>
<evidence type="ECO:0000313" key="2">
    <source>
        <dbReference type="Proteomes" id="UP001163603"/>
    </source>
</evidence>